<dbReference type="PANTHER" id="PTHR33493:SF3">
    <property type="entry name" value="LATE EMBRYOGENESIS ABUNDANT PROTEIN, LEA_1 SUBGROUP"/>
    <property type="match status" value="1"/>
</dbReference>
<evidence type="ECO:0000256" key="1">
    <source>
        <dbReference type="ARBA" id="ARBA00010975"/>
    </source>
</evidence>
<dbReference type="Pfam" id="PF03760">
    <property type="entry name" value="LEA_1"/>
    <property type="match status" value="1"/>
</dbReference>
<dbReference type="PANTHER" id="PTHR33493">
    <property type="entry name" value="LATE EMBRYOGENESIS ABUNDANT PROTEIN 6-RELATED"/>
    <property type="match status" value="1"/>
</dbReference>
<comment type="similarity">
    <text evidence="1">Belongs to the LEA type 1 family.</text>
</comment>
<dbReference type="AlphaFoldDB" id="A0A8S0PS44"/>
<feature type="compositionally biased region" description="Basic and acidic residues" evidence="2">
    <location>
        <begin position="61"/>
        <end position="72"/>
    </location>
</feature>
<protein>
    <submittedName>
        <fullName evidence="3">Late embryogenesis abundant 6</fullName>
    </submittedName>
</protein>
<gene>
    <name evidence="3" type="ORF">OLEA9_A048291</name>
</gene>
<evidence type="ECO:0000313" key="3">
    <source>
        <dbReference type="EMBL" id="CAA2956182.1"/>
    </source>
</evidence>
<feature type="compositionally biased region" description="Polar residues" evidence="2">
    <location>
        <begin position="73"/>
        <end position="97"/>
    </location>
</feature>
<feature type="region of interest" description="Disordered" evidence="2">
    <location>
        <begin position="1"/>
        <end position="26"/>
    </location>
</feature>
<accession>A0A8S0PS44</accession>
<dbReference type="Gramene" id="OE9A048291T1">
    <property type="protein sequence ID" value="OE9A048291C1"/>
    <property type="gene ID" value="OE9A048291"/>
</dbReference>
<feature type="compositionally biased region" description="Basic and acidic residues" evidence="2">
    <location>
        <begin position="17"/>
        <end position="26"/>
    </location>
</feature>
<proteinExistence type="inferred from homology"/>
<dbReference type="Proteomes" id="UP000594638">
    <property type="component" value="Unassembled WGS sequence"/>
</dbReference>
<name>A0A8S0PS44_OLEEU</name>
<dbReference type="GO" id="GO:0009793">
    <property type="term" value="P:embryo development ending in seed dormancy"/>
    <property type="evidence" value="ECO:0007669"/>
    <property type="project" value="InterPro"/>
</dbReference>
<feature type="region of interest" description="Disordered" evidence="2">
    <location>
        <begin position="61"/>
        <end position="136"/>
    </location>
</feature>
<dbReference type="OrthoDB" id="910397at2759"/>
<evidence type="ECO:0000313" key="4">
    <source>
        <dbReference type="Proteomes" id="UP000594638"/>
    </source>
</evidence>
<evidence type="ECO:0000256" key="2">
    <source>
        <dbReference type="SAM" id="MobiDB-lite"/>
    </source>
</evidence>
<comment type="caution">
    <text evidence="3">The sequence shown here is derived from an EMBL/GenBank/DDBJ whole genome shotgun (WGS) entry which is preliminary data.</text>
</comment>
<reference evidence="3 4" key="1">
    <citation type="submission" date="2019-12" db="EMBL/GenBank/DDBJ databases">
        <authorList>
            <person name="Alioto T."/>
            <person name="Alioto T."/>
            <person name="Gomez Garrido J."/>
        </authorList>
    </citation>
    <scope>NUCLEOTIDE SEQUENCE [LARGE SCALE GENOMIC DNA]</scope>
</reference>
<keyword evidence="4" id="KW-1185">Reference proteome</keyword>
<sequence>MQAIKEKLNDMSTMRKAKAEAKEEEKAEKELAKARVDVAHEVRLAREAEAAMDIHVNKAAEKVAQHERKHAQDSTNRQQYGVENSSNPSNVGHSTVPTHGEGTQAAAYGWDMADLGSAGTGGPTSMPGGPPAKHLL</sequence>
<organism evidence="3 4">
    <name type="scientific">Olea europaea subsp. europaea</name>
    <dbReference type="NCBI Taxonomy" id="158383"/>
    <lineage>
        <taxon>Eukaryota</taxon>
        <taxon>Viridiplantae</taxon>
        <taxon>Streptophyta</taxon>
        <taxon>Embryophyta</taxon>
        <taxon>Tracheophyta</taxon>
        <taxon>Spermatophyta</taxon>
        <taxon>Magnoliopsida</taxon>
        <taxon>eudicotyledons</taxon>
        <taxon>Gunneridae</taxon>
        <taxon>Pentapetalae</taxon>
        <taxon>asterids</taxon>
        <taxon>lamiids</taxon>
        <taxon>Lamiales</taxon>
        <taxon>Oleaceae</taxon>
        <taxon>Oleeae</taxon>
        <taxon>Olea</taxon>
    </lineage>
</organism>
<dbReference type="InterPro" id="IPR005513">
    <property type="entry name" value="LEA_1"/>
</dbReference>
<dbReference type="EMBL" id="CACTIH010000176">
    <property type="protein sequence ID" value="CAA2956182.1"/>
    <property type="molecule type" value="Genomic_DNA"/>
</dbReference>